<reference evidence="2 3" key="1">
    <citation type="journal article" date="2016" name="Nat. Commun.">
        <title>Thousands of microbial genomes shed light on interconnected biogeochemical processes in an aquifer system.</title>
        <authorList>
            <person name="Anantharaman K."/>
            <person name="Brown C.T."/>
            <person name="Hug L.A."/>
            <person name="Sharon I."/>
            <person name="Castelle C.J."/>
            <person name="Probst A.J."/>
            <person name="Thomas B.C."/>
            <person name="Singh A."/>
            <person name="Wilkins M.J."/>
            <person name="Karaoz U."/>
            <person name="Brodie E.L."/>
            <person name="Williams K.H."/>
            <person name="Hubbard S.S."/>
            <person name="Banfield J.F."/>
        </authorList>
    </citation>
    <scope>NUCLEOTIDE SEQUENCE [LARGE SCALE GENOMIC DNA]</scope>
</reference>
<evidence type="ECO:0000313" key="2">
    <source>
        <dbReference type="EMBL" id="OHA80132.1"/>
    </source>
</evidence>
<dbReference type="EMBL" id="MHUS01000035">
    <property type="protein sequence ID" value="OHA80132.1"/>
    <property type="molecule type" value="Genomic_DNA"/>
</dbReference>
<organism evidence="2 3">
    <name type="scientific">Candidatus Yonathbacteria bacterium RIFCSPHIGHO2_01_FULL_51_10</name>
    <dbReference type="NCBI Taxonomy" id="1802723"/>
    <lineage>
        <taxon>Bacteria</taxon>
        <taxon>Candidatus Yonathiibacteriota</taxon>
    </lineage>
</organism>
<feature type="transmembrane region" description="Helical" evidence="1">
    <location>
        <begin position="61"/>
        <end position="82"/>
    </location>
</feature>
<evidence type="ECO:0000256" key="1">
    <source>
        <dbReference type="SAM" id="Phobius"/>
    </source>
</evidence>
<keyword evidence="1" id="KW-0812">Transmembrane</keyword>
<dbReference type="STRING" id="1802723.A2675_00570"/>
<keyword evidence="1" id="KW-0472">Membrane</keyword>
<name>A0A1G2S6E0_9BACT</name>
<comment type="caution">
    <text evidence="2">The sequence shown here is derived from an EMBL/GenBank/DDBJ whole genome shotgun (WGS) entry which is preliminary data.</text>
</comment>
<sequence>MTTFLITTFCISLAGIMAMLGWKMRLLSLGEHHVVVSVPQHHNFSMRAFGWYRMAQRLLRALMLAINAWLLRVIAILLRALIRGLMVLNQRVQKRLSSLTNMVRGKVQTPLTPENASPFLKDITKHKDEVRGGGSME</sequence>
<protein>
    <submittedName>
        <fullName evidence="2">Uncharacterized protein</fullName>
    </submittedName>
</protein>
<gene>
    <name evidence="2" type="ORF">A2675_00570</name>
</gene>
<proteinExistence type="predicted"/>
<keyword evidence="1" id="KW-1133">Transmembrane helix</keyword>
<evidence type="ECO:0000313" key="3">
    <source>
        <dbReference type="Proteomes" id="UP000176997"/>
    </source>
</evidence>
<dbReference type="Proteomes" id="UP000176997">
    <property type="component" value="Unassembled WGS sequence"/>
</dbReference>
<dbReference type="AlphaFoldDB" id="A0A1G2S6E0"/>
<accession>A0A1G2S6E0</accession>